<proteinExistence type="predicted"/>
<name>A0ACB8DLV2_DERSI</name>
<dbReference type="EMBL" id="CM023479">
    <property type="protein sequence ID" value="KAH7973371.1"/>
    <property type="molecule type" value="Genomic_DNA"/>
</dbReference>
<protein>
    <submittedName>
        <fullName evidence="1">Uncharacterized protein</fullName>
    </submittedName>
</protein>
<accession>A0ACB8DLV2</accession>
<dbReference type="Proteomes" id="UP000821865">
    <property type="component" value="Chromosome 10"/>
</dbReference>
<evidence type="ECO:0000313" key="2">
    <source>
        <dbReference type="Proteomes" id="UP000821865"/>
    </source>
</evidence>
<evidence type="ECO:0000313" key="1">
    <source>
        <dbReference type="EMBL" id="KAH7973371.1"/>
    </source>
</evidence>
<comment type="caution">
    <text evidence="1">The sequence shown here is derived from an EMBL/GenBank/DDBJ whole genome shotgun (WGS) entry which is preliminary data.</text>
</comment>
<keyword evidence="2" id="KW-1185">Reference proteome</keyword>
<organism evidence="1 2">
    <name type="scientific">Dermacentor silvarum</name>
    <name type="common">Tick</name>
    <dbReference type="NCBI Taxonomy" id="543639"/>
    <lineage>
        <taxon>Eukaryota</taxon>
        <taxon>Metazoa</taxon>
        <taxon>Ecdysozoa</taxon>
        <taxon>Arthropoda</taxon>
        <taxon>Chelicerata</taxon>
        <taxon>Arachnida</taxon>
        <taxon>Acari</taxon>
        <taxon>Parasitiformes</taxon>
        <taxon>Ixodida</taxon>
        <taxon>Ixodoidea</taxon>
        <taxon>Ixodidae</taxon>
        <taxon>Rhipicephalinae</taxon>
        <taxon>Dermacentor</taxon>
    </lineage>
</organism>
<gene>
    <name evidence="1" type="ORF">HPB49_000226</name>
</gene>
<reference evidence="1" key="1">
    <citation type="submission" date="2020-05" db="EMBL/GenBank/DDBJ databases">
        <title>Large-scale comparative analyses of tick genomes elucidate their genetic diversity and vector capacities.</title>
        <authorList>
            <person name="Jia N."/>
            <person name="Wang J."/>
            <person name="Shi W."/>
            <person name="Du L."/>
            <person name="Sun Y."/>
            <person name="Zhan W."/>
            <person name="Jiang J."/>
            <person name="Wang Q."/>
            <person name="Zhang B."/>
            <person name="Ji P."/>
            <person name="Sakyi L.B."/>
            <person name="Cui X."/>
            <person name="Yuan T."/>
            <person name="Jiang B."/>
            <person name="Yang W."/>
            <person name="Lam T.T.-Y."/>
            <person name="Chang Q."/>
            <person name="Ding S."/>
            <person name="Wang X."/>
            <person name="Zhu J."/>
            <person name="Ruan X."/>
            <person name="Zhao L."/>
            <person name="Wei J."/>
            <person name="Que T."/>
            <person name="Du C."/>
            <person name="Cheng J."/>
            <person name="Dai P."/>
            <person name="Han X."/>
            <person name="Huang E."/>
            <person name="Gao Y."/>
            <person name="Liu J."/>
            <person name="Shao H."/>
            <person name="Ye R."/>
            <person name="Li L."/>
            <person name="Wei W."/>
            <person name="Wang X."/>
            <person name="Wang C."/>
            <person name="Yang T."/>
            <person name="Huo Q."/>
            <person name="Li W."/>
            <person name="Guo W."/>
            <person name="Chen H."/>
            <person name="Zhou L."/>
            <person name="Ni X."/>
            <person name="Tian J."/>
            <person name="Zhou Y."/>
            <person name="Sheng Y."/>
            <person name="Liu T."/>
            <person name="Pan Y."/>
            <person name="Xia L."/>
            <person name="Li J."/>
            <person name="Zhao F."/>
            <person name="Cao W."/>
        </authorList>
    </citation>
    <scope>NUCLEOTIDE SEQUENCE</scope>
    <source>
        <strain evidence="1">Dsil-2018</strain>
    </source>
</reference>
<sequence length="278" mass="30557">MSVRTAKRQLAGFGELLDCQPLEFADRVPNVFCCTLCGVLPTFTKRLTPCCHVFCRQCFERLAEREHRCPLDQTPFADDAVDTLDSVHGGVNRLRARCPNASSGCPFVGALPELKEHVAGRCEHNAVQCPRCGAAVLHSVVLYHHLEDCGGERESTTLAEDDAAEERPRILAAIRALLEGSHGSFMRPLSRSASRTPPAETSDMKRRRKSVASSKTDLRCSKSMTAEVSKRAGPAREVDKVLLTEESCFGGKAETFLFILCFALCFVRMIGLCVYFAG</sequence>